<evidence type="ECO:0000259" key="3">
    <source>
        <dbReference type="SMART" id="SM01217"/>
    </source>
</evidence>
<proteinExistence type="inferred from homology"/>
<reference evidence="4 5" key="1">
    <citation type="submission" date="2017-10" db="EMBL/GenBank/DDBJ databases">
        <title>Sequencing the genomes of 1000 actinobacteria strains.</title>
        <authorList>
            <person name="Klenk H.-P."/>
        </authorList>
    </citation>
    <scope>NUCLEOTIDE SEQUENCE [LARGE SCALE GENOMIC DNA]</scope>
    <source>
        <strain evidence="4 5">DSM 18966</strain>
    </source>
</reference>
<dbReference type="PRINTS" id="PR00133">
    <property type="entry name" value="GLHYDRLASE3"/>
</dbReference>
<dbReference type="SUPFAM" id="SSF51445">
    <property type="entry name" value="(Trans)glycosidases"/>
    <property type="match status" value="1"/>
</dbReference>
<feature type="domain" description="Fibronectin type III-like" evidence="3">
    <location>
        <begin position="337"/>
        <end position="413"/>
    </location>
</feature>
<organism evidence="4 5">
    <name type="scientific">Sanguibacter antarcticus</name>
    <dbReference type="NCBI Taxonomy" id="372484"/>
    <lineage>
        <taxon>Bacteria</taxon>
        <taxon>Bacillati</taxon>
        <taxon>Actinomycetota</taxon>
        <taxon>Actinomycetes</taxon>
        <taxon>Micrococcales</taxon>
        <taxon>Sanguibacteraceae</taxon>
        <taxon>Sanguibacter</taxon>
    </lineage>
</organism>
<dbReference type="PANTHER" id="PTHR42715">
    <property type="entry name" value="BETA-GLUCOSIDASE"/>
    <property type="match status" value="1"/>
</dbReference>
<protein>
    <submittedName>
        <fullName evidence="4">Beta-glucosidase</fullName>
    </submittedName>
</protein>
<dbReference type="Pfam" id="PF00933">
    <property type="entry name" value="Glyco_hydro_3"/>
    <property type="match status" value="1"/>
</dbReference>
<dbReference type="Gene3D" id="3.40.50.1700">
    <property type="entry name" value="Glycoside hydrolase family 3 C-terminal domain"/>
    <property type="match status" value="1"/>
</dbReference>
<keyword evidence="5" id="KW-1185">Reference proteome</keyword>
<gene>
    <name evidence="4" type="ORF">ATL42_1087</name>
</gene>
<comment type="caution">
    <text evidence="4">The sequence shown here is derived from an EMBL/GenBank/DDBJ whole genome shotgun (WGS) entry which is preliminary data.</text>
</comment>
<dbReference type="InterPro" id="IPR017853">
    <property type="entry name" value="GH"/>
</dbReference>
<dbReference type="GO" id="GO:0004553">
    <property type="term" value="F:hydrolase activity, hydrolyzing O-glycosyl compounds"/>
    <property type="evidence" value="ECO:0007669"/>
    <property type="project" value="InterPro"/>
</dbReference>
<dbReference type="InterPro" id="IPR036962">
    <property type="entry name" value="Glyco_hydro_3_N_sf"/>
</dbReference>
<sequence>MTSLPDSPTPPLSAGEHELAQASTTLVDTDTFVDPELAALCRESAADGAVLLRNDGTLPLRDGSRVALFGRVQIDYFAVGYGSGGDVNAPYSWNLLDALRDVGRVTVDTELAETYTRWSEQNPPDEGTWANWPRFFEEMPLERAAVAAAATRADAAVVVIGRAAGEARENTLTKGSYYLTDAERELLDTITAEFTHTVVVLDCGNVIDLAWLEEYGEKISAVLYAWQGGMEGARAIADVLTGVRVPGGRLTDTIARHYADYPSAPNFGGLEHNDYAEDIYVGYRYFETFAPHAVLFPFGFGLGYTTLDLTATADVSSDEITVTAHVANTGIEHPGAEIVQVYVQAPDGLLGKPARALAAFAKSRRLAPGESDELCLTVPITSLASYDDSGVTGHRSAYVLETGTYTVFAGTDVRSATQVATFTVDELRVVEQLTEACAPTAQDQFQRMTLTRDDAGRPVVGWEAVPSREVSRRERVLARQVPAVEPTLDRGITLGDVARGDATLDELVAQLSLADLDALTRGDIVMDSPLGAPGNAGVFGGITESLRAHGVPAVTTTDGPSGIRIAAYASLLPCGAALASTWDAPLVRRLAATHGAEMVRKGTHVLLSPGMNIHRDPLCGRNFEYFSEDPLVTGLIAAAVVAGVQEAGVAACPKHFACNNQETNRNLNDSRVSERALREIYLRGFQICLTQARPHTLMTSYNKINGVWSHYNDELCTTILRDEWGFEGTVITDWWMQRAADPDFTAVTDDAYRVRAQVDVFMPGGWVDHATGTFDPAATTSLLDSLARPDGITLGEIQRTARTVLRLALALPVLSETIGASARGVEQGSIPVEEPPVA</sequence>
<dbReference type="SMART" id="SM01217">
    <property type="entry name" value="Fn3_like"/>
    <property type="match status" value="1"/>
</dbReference>
<dbReference type="AlphaFoldDB" id="A0A2A9E2G0"/>
<dbReference type="InterPro" id="IPR036881">
    <property type="entry name" value="Glyco_hydro_3_C_sf"/>
</dbReference>
<accession>A0A2A9E2G0</accession>
<dbReference type="InterPro" id="IPR013783">
    <property type="entry name" value="Ig-like_fold"/>
</dbReference>
<name>A0A2A9E2G0_9MICO</name>
<dbReference type="Pfam" id="PF14310">
    <property type="entry name" value="Fn3-like"/>
    <property type="match status" value="1"/>
</dbReference>
<dbReference type="OrthoDB" id="3187421at2"/>
<dbReference type="PANTHER" id="PTHR42715:SF10">
    <property type="entry name" value="BETA-GLUCOSIDASE"/>
    <property type="match status" value="1"/>
</dbReference>
<dbReference type="InterPro" id="IPR002772">
    <property type="entry name" value="Glyco_hydro_3_C"/>
</dbReference>
<dbReference type="InterPro" id="IPR050288">
    <property type="entry name" value="Cellulose_deg_GH3"/>
</dbReference>
<evidence type="ECO:0000256" key="1">
    <source>
        <dbReference type="ARBA" id="ARBA00005336"/>
    </source>
</evidence>
<evidence type="ECO:0000256" key="2">
    <source>
        <dbReference type="ARBA" id="ARBA00022801"/>
    </source>
</evidence>
<comment type="similarity">
    <text evidence="1">Belongs to the glycosyl hydrolase 3 family.</text>
</comment>
<dbReference type="Gene3D" id="2.60.40.10">
    <property type="entry name" value="Immunoglobulins"/>
    <property type="match status" value="1"/>
</dbReference>
<dbReference type="RefSeq" id="WP_098454462.1">
    <property type="nucleotide sequence ID" value="NZ_PDJG01000001.1"/>
</dbReference>
<dbReference type="InterPro" id="IPR001764">
    <property type="entry name" value="Glyco_hydro_3_N"/>
</dbReference>
<dbReference type="Proteomes" id="UP000225548">
    <property type="component" value="Unassembled WGS sequence"/>
</dbReference>
<evidence type="ECO:0000313" key="5">
    <source>
        <dbReference type="Proteomes" id="UP000225548"/>
    </source>
</evidence>
<keyword evidence="2" id="KW-0378">Hydrolase</keyword>
<dbReference type="EMBL" id="PDJG01000001">
    <property type="protein sequence ID" value="PFG33227.1"/>
    <property type="molecule type" value="Genomic_DNA"/>
</dbReference>
<dbReference type="GO" id="GO:0005975">
    <property type="term" value="P:carbohydrate metabolic process"/>
    <property type="evidence" value="ECO:0007669"/>
    <property type="project" value="InterPro"/>
</dbReference>
<dbReference type="InterPro" id="IPR026891">
    <property type="entry name" value="Fn3-like"/>
</dbReference>
<dbReference type="Gene3D" id="3.20.20.300">
    <property type="entry name" value="Glycoside hydrolase, family 3, N-terminal domain"/>
    <property type="match status" value="1"/>
</dbReference>
<dbReference type="Pfam" id="PF01915">
    <property type="entry name" value="Glyco_hydro_3_C"/>
    <property type="match status" value="1"/>
</dbReference>
<dbReference type="SUPFAM" id="SSF52279">
    <property type="entry name" value="Beta-D-glucan exohydrolase, C-terminal domain"/>
    <property type="match status" value="1"/>
</dbReference>
<evidence type="ECO:0000313" key="4">
    <source>
        <dbReference type="EMBL" id="PFG33227.1"/>
    </source>
</evidence>